<dbReference type="GO" id="GO:0016042">
    <property type="term" value="P:lipid catabolic process"/>
    <property type="evidence" value="ECO:0007669"/>
    <property type="project" value="UniProtKB-KW"/>
</dbReference>
<evidence type="ECO:0000256" key="1">
    <source>
        <dbReference type="ARBA" id="ARBA00010240"/>
    </source>
</evidence>
<name>A0AAD8RJ55_LOLMU</name>
<keyword evidence="3" id="KW-0443">Lipid metabolism</keyword>
<evidence type="ECO:0000256" key="2">
    <source>
        <dbReference type="ARBA" id="ARBA00022801"/>
    </source>
</evidence>
<proteinExistence type="inferred from homology"/>
<protein>
    <submittedName>
        <fullName evidence="4">Uncharacterized protein</fullName>
    </submittedName>
</protein>
<keyword evidence="3" id="KW-0442">Lipid degradation</keyword>
<dbReference type="AlphaFoldDB" id="A0AAD8RJ55"/>
<comment type="similarity">
    <text evidence="1">Belongs to the patatin family.</text>
</comment>
<evidence type="ECO:0000313" key="5">
    <source>
        <dbReference type="Proteomes" id="UP001231189"/>
    </source>
</evidence>
<keyword evidence="5" id="KW-1185">Reference proteome</keyword>
<evidence type="ECO:0000256" key="3">
    <source>
        <dbReference type="ARBA" id="ARBA00022963"/>
    </source>
</evidence>
<dbReference type="Proteomes" id="UP001231189">
    <property type="component" value="Unassembled WGS sequence"/>
</dbReference>
<sequence>MGADGRPRYTAEEALTFVVGRVGKDWGGLSLGRDTVVPVLVPCYDLAMGTPFGFSRADAVESDNFDFRLSDVYAATCCAARLSSWNLSAAQRVESKDLFRSDATVSFIKVRGPEAESLAKSPCRKYDAHLVEHLDELLDCWPKRTPRRHSDADGRF</sequence>
<dbReference type="PANTHER" id="PTHR32241">
    <property type="entry name" value="PATATIN-LIKE PROTEIN 6"/>
    <property type="match status" value="1"/>
</dbReference>
<dbReference type="EMBL" id="JAUUTY010000005">
    <property type="protein sequence ID" value="KAK1626931.1"/>
    <property type="molecule type" value="Genomic_DNA"/>
</dbReference>
<reference evidence="4" key="1">
    <citation type="submission" date="2023-07" db="EMBL/GenBank/DDBJ databases">
        <title>A chromosome-level genome assembly of Lolium multiflorum.</title>
        <authorList>
            <person name="Chen Y."/>
            <person name="Copetti D."/>
            <person name="Kolliker R."/>
            <person name="Studer B."/>
        </authorList>
    </citation>
    <scope>NUCLEOTIDE SEQUENCE</scope>
    <source>
        <strain evidence="4">02402/16</strain>
        <tissue evidence="4">Leaf</tissue>
    </source>
</reference>
<dbReference type="GO" id="GO:0016787">
    <property type="term" value="F:hydrolase activity"/>
    <property type="evidence" value="ECO:0007669"/>
    <property type="project" value="UniProtKB-KW"/>
</dbReference>
<comment type="caution">
    <text evidence="4">The sequence shown here is derived from an EMBL/GenBank/DDBJ whole genome shotgun (WGS) entry which is preliminary data.</text>
</comment>
<keyword evidence="2" id="KW-0378">Hydrolase</keyword>
<evidence type="ECO:0000313" key="4">
    <source>
        <dbReference type="EMBL" id="KAK1626931.1"/>
    </source>
</evidence>
<dbReference type="PANTHER" id="PTHR32241:SF9">
    <property type="entry name" value="OS03G0416400 PROTEIN"/>
    <property type="match status" value="1"/>
</dbReference>
<gene>
    <name evidence="4" type="ORF">QYE76_001246</name>
</gene>
<accession>A0AAD8RJ55</accession>
<organism evidence="4 5">
    <name type="scientific">Lolium multiflorum</name>
    <name type="common">Italian ryegrass</name>
    <name type="synonym">Lolium perenne subsp. multiflorum</name>
    <dbReference type="NCBI Taxonomy" id="4521"/>
    <lineage>
        <taxon>Eukaryota</taxon>
        <taxon>Viridiplantae</taxon>
        <taxon>Streptophyta</taxon>
        <taxon>Embryophyta</taxon>
        <taxon>Tracheophyta</taxon>
        <taxon>Spermatophyta</taxon>
        <taxon>Magnoliopsida</taxon>
        <taxon>Liliopsida</taxon>
        <taxon>Poales</taxon>
        <taxon>Poaceae</taxon>
        <taxon>BOP clade</taxon>
        <taxon>Pooideae</taxon>
        <taxon>Poodae</taxon>
        <taxon>Poeae</taxon>
        <taxon>Poeae Chloroplast Group 2 (Poeae type)</taxon>
        <taxon>Loliodinae</taxon>
        <taxon>Loliinae</taxon>
        <taxon>Lolium</taxon>
    </lineage>
</organism>